<evidence type="ECO:0000256" key="7">
    <source>
        <dbReference type="RuleBase" id="RU362091"/>
    </source>
</evidence>
<feature type="transmembrane region" description="Helical" evidence="8">
    <location>
        <begin position="12"/>
        <end position="30"/>
    </location>
</feature>
<evidence type="ECO:0000313" key="9">
    <source>
        <dbReference type="EMBL" id="GAA5137885.1"/>
    </source>
</evidence>
<dbReference type="EMBL" id="BAABJO010000038">
    <property type="protein sequence ID" value="GAA5137885.1"/>
    <property type="molecule type" value="Genomic_DNA"/>
</dbReference>
<evidence type="ECO:0000313" key="10">
    <source>
        <dbReference type="Proteomes" id="UP001500804"/>
    </source>
</evidence>
<dbReference type="CDD" id="cd10322">
    <property type="entry name" value="SLC5sbd"/>
    <property type="match status" value="1"/>
</dbReference>
<keyword evidence="5 8" id="KW-1133">Transmembrane helix</keyword>
<comment type="caution">
    <text evidence="9">The sequence shown here is derived from an EMBL/GenBank/DDBJ whole genome shotgun (WGS) entry which is preliminary data.</text>
</comment>
<comment type="similarity">
    <text evidence="2 7">Belongs to the sodium:solute symporter (SSF) (TC 2.A.21) family.</text>
</comment>
<dbReference type="PANTHER" id="PTHR48086:SF7">
    <property type="entry name" value="SODIUM-SOLUTE SYMPORTER-RELATED"/>
    <property type="match status" value="1"/>
</dbReference>
<organism evidence="9 10">
    <name type="scientific">Pseudonocardia adelaidensis</name>
    <dbReference type="NCBI Taxonomy" id="648754"/>
    <lineage>
        <taxon>Bacteria</taxon>
        <taxon>Bacillati</taxon>
        <taxon>Actinomycetota</taxon>
        <taxon>Actinomycetes</taxon>
        <taxon>Pseudonocardiales</taxon>
        <taxon>Pseudonocardiaceae</taxon>
        <taxon>Pseudonocardia</taxon>
    </lineage>
</organism>
<feature type="transmembrane region" description="Helical" evidence="8">
    <location>
        <begin position="359"/>
        <end position="376"/>
    </location>
</feature>
<keyword evidence="3" id="KW-0813">Transport</keyword>
<proteinExistence type="inferred from homology"/>
<name>A0ABP9NZT4_9PSEU</name>
<reference evidence="10" key="1">
    <citation type="journal article" date="2019" name="Int. J. Syst. Evol. Microbiol.">
        <title>The Global Catalogue of Microorganisms (GCM) 10K type strain sequencing project: providing services to taxonomists for standard genome sequencing and annotation.</title>
        <authorList>
            <consortium name="The Broad Institute Genomics Platform"/>
            <consortium name="The Broad Institute Genome Sequencing Center for Infectious Disease"/>
            <person name="Wu L."/>
            <person name="Ma J."/>
        </authorList>
    </citation>
    <scope>NUCLEOTIDE SEQUENCE [LARGE SCALE GENOMIC DNA]</scope>
    <source>
        <strain evidence="10">JCM 18302</strain>
    </source>
</reference>
<feature type="transmembrane region" description="Helical" evidence="8">
    <location>
        <begin position="439"/>
        <end position="459"/>
    </location>
</feature>
<sequence>MNDPVPVNNTVIVGAIGAYVIVMIVVGAWAARKVRTNHDFMLAGQRLGRLVLTGTLLATWTGAGTIIGRASFSYTYGPLASIFYSLGAPTGILIMYLFLAKRVRQYGKYTVPEIMETRYGPSVRLVTAVAILLAYTGIMSEQVRGLGYILHLTTDFPEELAKLVGLAVIVFLAFSGGLLSVAYTDAISALLITIALVGGFVFVLVAVGGFGGLAESLPPDHMTWSGGLTPIQVVGYVLPTLLLILGDQNMYQRFTAAQNPEIAKRSTLGFLAGDVLFYGAVIVLASCATVLLPGIAPDTAILRLATDSLPLALGATMLMAGTAFIITTGNSYLLSAAGNLVHDIHRSLSRREHDARRELLLTRIAIVVLGALAYAIGEFFPSVLEIQVFSYTMYGAVVTPSLLAVFLWKRATAAGSIASIITGIVATLGWEFVLDKPLGWNSVLVSLPLALVALVAVSLATTPRSDRAPCSSPAAQSEA</sequence>
<keyword evidence="10" id="KW-1185">Reference proteome</keyword>
<evidence type="ECO:0000256" key="8">
    <source>
        <dbReference type="SAM" id="Phobius"/>
    </source>
</evidence>
<feature type="transmembrane region" description="Helical" evidence="8">
    <location>
        <begin position="121"/>
        <end position="140"/>
    </location>
</feature>
<evidence type="ECO:0000256" key="6">
    <source>
        <dbReference type="ARBA" id="ARBA00023136"/>
    </source>
</evidence>
<feature type="transmembrane region" description="Helical" evidence="8">
    <location>
        <begin position="50"/>
        <end position="70"/>
    </location>
</feature>
<gene>
    <name evidence="9" type="ORF">GCM10023320_71470</name>
</gene>
<dbReference type="Pfam" id="PF00474">
    <property type="entry name" value="SSF"/>
    <property type="match status" value="1"/>
</dbReference>
<dbReference type="InterPro" id="IPR001734">
    <property type="entry name" value="Na/solute_symporter"/>
</dbReference>
<dbReference type="PROSITE" id="PS50283">
    <property type="entry name" value="NA_SOLUT_SYMP_3"/>
    <property type="match status" value="1"/>
</dbReference>
<dbReference type="InterPro" id="IPR038377">
    <property type="entry name" value="Na/Glc_symporter_sf"/>
</dbReference>
<evidence type="ECO:0000256" key="4">
    <source>
        <dbReference type="ARBA" id="ARBA00022692"/>
    </source>
</evidence>
<dbReference type="Proteomes" id="UP001500804">
    <property type="component" value="Unassembled WGS sequence"/>
</dbReference>
<keyword evidence="4 8" id="KW-0812">Transmembrane</keyword>
<comment type="subcellular location">
    <subcellularLocation>
        <location evidence="1">Membrane</location>
        <topology evidence="1">Multi-pass membrane protein</topology>
    </subcellularLocation>
</comment>
<evidence type="ECO:0000256" key="1">
    <source>
        <dbReference type="ARBA" id="ARBA00004141"/>
    </source>
</evidence>
<dbReference type="PANTHER" id="PTHR48086">
    <property type="entry name" value="SODIUM/PROLINE SYMPORTER-RELATED"/>
    <property type="match status" value="1"/>
</dbReference>
<evidence type="ECO:0000256" key="2">
    <source>
        <dbReference type="ARBA" id="ARBA00006434"/>
    </source>
</evidence>
<feature type="transmembrane region" description="Helical" evidence="8">
    <location>
        <begin position="267"/>
        <end position="292"/>
    </location>
</feature>
<feature type="transmembrane region" description="Helical" evidence="8">
    <location>
        <begin position="82"/>
        <end position="100"/>
    </location>
</feature>
<feature type="transmembrane region" description="Helical" evidence="8">
    <location>
        <begin position="388"/>
        <end position="408"/>
    </location>
</feature>
<feature type="transmembrane region" description="Helical" evidence="8">
    <location>
        <begin position="190"/>
        <end position="214"/>
    </location>
</feature>
<evidence type="ECO:0008006" key="11">
    <source>
        <dbReference type="Google" id="ProtNLM"/>
    </source>
</evidence>
<dbReference type="RefSeq" id="WP_345611384.1">
    <property type="nucleotide sequence ID" value="NZ_BAABJO010000038.1"/>
</dbReference>
<dbReference type="InterPro" id="IPR050277">
    <property type="entry name" value="Sodium:Solute_Symporter"/>
</dbReference>
<feature type="transmembrane region" description="Helical" evidence="8">
    <location>
        <begin position="160"/>
        <end position="183"/>
    </location>
</feature>
<dbReference type="Gene3D" id="1.20.1730.10">
    <property type="entry name" value="Sodium/glucose cotransporter"/>
    <property type="match status" value="1"/>
</dbReference>
<evidence type="ECO:0000256" key="5">
    <source>
        <dbReference type="ARBA" id="ARBA00022989"/>
    </source>
</evidence>
<feature type="transmembrane region" description="Helical" evidence="8">
    <location>
        <begin position="312"/>
        <end position="338"/>
    </location>
</feature>
<accession>A0ABP9NZT4</accession>
<evidence type="ECO:0000256" key="3">
    <source>
        <dbReference type="ARBA" id="ARBA00022448"/>
    </source>
</evidence>
<protein>
    <recommendedName>
        <fullName evidence="11">SSS family solute:Na+ symporter</fullName>
    </recommendedName>
</protein>
<feature type="transmembrane region" description="Helical" evidence="8">
    <location>
        <begin position="226"/>
        <end position="246"/>
    </location>
</feature>
<feature type="transmembrane region" description="Helical" evidence="8">
    <location>
        <begin position="415"/>
        <end position="433"/>
    </location>
</feature>
<keyword evidence="6 8" id="KW-0472">Membrane</keyword>